<evidence type="ECO:0000313" key="18">
    <source>
        <dbReference type="EMBL" id="MBB4265223.1"/>
    </source>
</evidence>
<comment type="similarity">
    <text evidence="5 14 16">Belongs to the RNase HII family.</text>
</comment>
<dbReference type="PANTHER" id="PTHR10954">
    <property type="entry name" value="RIBONUCLEASE H2 SUBUNIT A"/>
    <property type="match status" value="1"/>
</dbReference>
<dbReference type="RefSeq" id="WP_184042844.1">
    <property type="nucleotide sequence ID" value="NZ_JACIGK010000004.1"/>
</dbReference>
<keyword evidence="12 14" id="KW-0378">Hydrolase</keyword>
<dbReference type="EMBL" id="JACIGK010000004">
    <property type="protein sequence ID" value="MBB4265223.1"/>
    <property type="molecule type" value="Genomic_DNA"/>
</dbReference>
<keyword evidence="19" id="KW-1185">Reference proteome</keyword>
<comment type="catalytic activity">
    <reaction evidence="1 14 15 16">
        <text>Endonucleolytic cleavage to 5'-phosphomonoester.</text>
        <dbReference type="EC" id="3.1.26.4"/>
    </reaction>
</comment>
<dbReference type="Gene3D" id="3.30.420.10">
    <property type="entry name" value="Ribonuclease H-like superfamily/Ribonuclease H"/>
    <property type="match status" value="1"/>
</dbReference>
<dbReference type="NCBIfam" id="NF000595">
    <property type="entry name" value="PRK00015.1-3"/>
    <property type="match status" value="1"/>
</dbReference>
<keyword evidence="13 14" id="KW-0464">Manganese</keyword>
<feature type="binding site" evidence="14 15">
    <location>
        <position position="117"/>
    </location>
    <ligand>
        <name>a divalent metal cation</name>
        <dbReference type="ChEBI" id="CHEBI:60240"/>
    </ligand>
</feature>
<keyword evidence="11 14" id="KW-0255">Endonuclease</keyword>
<keyword evidence="9 14" id="KW-0540">Nuclease</keyword>
<dbReference type="GO" id="GO:0004523">
    <property type="term" value="F:RNA-DNA hybrid ribonuclease activity"/>
    <property type="evidence" value="ECO:0007669"/>
    <property type="project" value="UniProtKB-UniRule"/>
</dbReference>
<dbReference type="Proteomes" id="UP000554286">
    <property type="component" value="Unassembled WGS sequence"/>
</dbReference>
<evidence type="ECO:0000256" key="10">
    <source>
        <dbReference type="ARBA" id="ARBA00022723"/>
    </source>
</evidence>
<comment type="cofactor">
    <cofactor evidence="14 15">
        <name>Mn(2+)</name>
        <dbReference type="ChEBI" id="CHEBI:29035"/>
    </cofactor>
    <cofactor evidence="14 15">
        <name>Mg(2+)</name>
        <dbReference type="ChEBI" id="CHEBI:18420"/>
    </cofactor>
    <text evidence="14 15">Manganese or magnesium. Binds 1 divalent metal ion per monomer in the absence of substrate. May bind a second metal ion after substrate binding.</text>
</comment>
<dbReference type="SUPFAM" id="SSF53098">
    <property type="entry name" value="Ribonuclease H-like"/>
    <property type="match status" value="1"/>
</dbReference>
<dbReference type="PROSITE" id="PS51975">
    <property type="entry name" value="RNASE_H_2"/>
    <property type="match status" value="1"/>
</dbReference>
<dbReference type="InterPro" id="IPR024567">
    <property type="entry name" value="RNase_HII/HIII_dom"/>
</dbReference>
<dbReference type="HAMAP" id="MF_00052_B">
    <property type="entry name" value="RNase_HII_B"/>
    <property type="match status" value="1"/>
</dbReference>
<evidence type="ECO:0000256" key="15">
    <source>
        <dbReference type="PROSITE-ProRule" id="PRU01319"/>
    </source>
</evidence>
<comment type="caution">
    <text evidence="18">The sequence shown here is derived from an EMBL/GenBank/DDBJ whole genome shotgun (WGS) entry which is preliminary data.</text>
</comment>
<comment type="function">
    <text evidence="3 14 16">Endonuclease that specifically degrades the RNA of RNA-DNA hybrids.</text>
</comment>
<dbReference type="GO" id="GO:0005737">
    <property type="term" value="C:cytoplasm"/>
    <property type="evidence" value="ECO:0007669"/>
    <property type="project" value="UniProtKB-SubCell"/>
</dbReference>
<evidence type="ECO:0000256" key="2">
    <source>
        <dbReference type="ARBA" id="ARBA00001946"/>
    </source>
</evidence>
<feature type="binding site" evidence="14 15">
    <location>
        <position position="20"/>
    </location>
    <ligand>
        <name>a divalent metal cation</name>
        <dbReference type="ChEBI" id="CHEBI:60240"/>
    </ligand>
</feature>
<proteinExistence type="inferred from homology"/>
<evidence type="ECO:0000256" key="7">
    <source>
        <dbReference type="ARBA" id="ARBA00019179"/>
    </source>
</evidence>
<evidence type="ECO:0000256" key="5">
    <source>
        <dbReference type="ARBA" id="ARBA00007383"/>
    </source>
</evidence>
<evidence type="ECO:0000256" key="1">
    <source>
        <dbReference type="ARBA" id="ARBA00000077"/>
    </source>
</evidence>
<dbReference type="InterPro" id="IPR022898">
    <property type="entry name" value="RNase_HII"/>
</dbReference>
<dbReference type="PANTHER" id="PTHR10954:SF18">
    <property type="entry name" value="RIBONUCLEASE HII"/>
    <property type="match status" value="1"/>
</dbReference>
<comment type="cofactor">
    <cofactor evidence="2">
        <name>Mg(2+)</name>
        <dbReference type="ChEBI" id="CHEBI:18420"/>
    </cofactor>
</comment>
<evidence type="ECO:0000256" key="16">
    <source>
        <dbReference type="RuleBase" id="RU003515"/>
    </source>
</evidence>
<dbReference type="InterPro" id="IPR001352">
    <property type="entry name" value="RNase_HII/HIII"/>
</dbReference>
<accession>A0A7W6RB14</accession>
<evidence type="ECO:0000256" key="4">
    <source>
        <dbReference type="ARBA" id="ARBA00004496"/>
    </source>
</evidence>
<protein>
    <recommendedName>
        <fullName evidence="7 14">Ribonuclease HII</fullName>
        <shortName evidence="14">RNase HII</shortName>
        <ecNumber evidence="6 14">3.1.26.4</ecNumber>
    </recommendedName>
</protein>
<feature type="binding site" evidence="14 15">
    <location>
        <position position="19"/>
    </location>
    <ligand>
        <name>a divalent metal cation</name>
        <dbReference type="ChEBI" id="CHEBI:60240"/>
    </ligand>
</feature>
<dbReference type="GO" id="GO:0003723">
    <property type="term" value="F:RNA binding"/>
    <property type="evidence" value="ECO:0007669"/>
    <property type="project" value="UniProtKB-UniRule"/>
</dbReference>
<dbReference type="EC" id="3.1.26.4" evidence="6 14"/>
<evidence type="ECO:0000256" key="9">
    <source>
        <dbReference type="ARBA" id="ARBA00022722"/>
    </source>
</evidence>
<gene>
    <name evidence="14" type="primary">rnhB</name>
    <name evidence="18" type="ORF">GGD89_000838</name>
</gene>
<name>A0A7W6RB14_9PROT</name>
<dbReference type="GO" id="GO:0032299">
    <property type="term" value="C:ribonuclease H2 complex"/>
    <property type="evidence" value="ECO:0007669"/>
    <property type="project" value="TreeGrafter"/>
</dbReference>
<evidence type="ECO:0000256" key="12">
    <source>
        <dbReference type="ARBA" id="ARBA00022801"/>
    </source>
</evidence>
<dbReference type="InterPro" id="IPR036397">
    <property type="entry name" value="RNaseH_sf"/>
</dbReference>
<keyword evidence="8 14" id="KW-0963">Cytoplasm</keyword>
<feature type="domain" description="RNase H type-2" evidence="17">
    <location>
        <begin position="13"/>
        <end position="208"/>
    </location>
</feature>
<evidence type="ECO:0000256" key="14">
    <source>
        <dbReference type="HAMAP-Rule" id="MF_00052"/>
    </source>
</evidence>
<keyword evidence="10 14" id="KW-0479">Metal-binding</keyword>
<evidence type="ECO:0000256" key="8">
    <source>
        <dbReference type="ARBA" id="ARBA00022490"/>
    </source>
</evidence>
<evidence type="ECO:0000313" key="19">
    <source>
        <dbReference type="Proteomes" id="UP000554286"/>
    </source>
</evidence>
<evidence type="ECO:0000259" key="17">
    <source>
        <dbReference type="PROSITE" id="PS51975"/>
    </source>
</evidence>
<evidence type="ECO:0000256" key="13">
    <source>
        <dbReference type="ARBA" id="ARBA00023211"/>
    </source>
</evidence>
<dbReference type="GO" id="GO:0043137">
    <property type="term" value="P:DNA replication, removal of RNA primer"/>
    <property type="evidence" value="ECO:0007669"/>
    <property type="project" value="TreeGrafter"/>
</dbReference>
<evidence type="ECO:0000256" key="3">
    <source>
        <dbReference type="ARBA" id="ARBA00004065"/>
    </source>
</evidence>
<dbReference type="CDD" id="cd07182">
    <property type="entry name" value="RNase_HII_bacteria_HII_like"/>
    <property type="match status" value="1"/>
</dbReference>
<dbReference type="InterPro" id="IPR012337">
    <property type="entry name" value="RNaseH-like_sf"/>
</dbReference>
<dbReference type="GO" id="GO:0006298">
    <property type="term" value="P:mismatch repair"/>
    <property type="evidence" value="ECO:0007669"/>
    <property type="project" value="TreeGrafter"/>
</dbReference>
<reference evidence="18 19" key="1">
    <citation type="submission" date="2020-08" db="EMBL/GenBank/DDBJ databases">
        <title>Genome sequencing of Purple Non-Sulfur Bacteria from various extreme environments.</title>
        <authorList>
            <person name="Mayer M."/>
        </authorList>
    </citation>
    <scope>NUCLEOTIDE SEQUENCE [LARGE SCALE GENOMIC DNA]</scope>
    <source>
        <strain evidence="18 19">JA131</strain>
    </source>
</reference>
<evidence type="ECO:0000256" key="11">
    <source>
        <dbReference type="ARBA" id="ARBA00022759"/>
    </source>
</evidence>
<sequence>MPPDFVLEQTHDGLVCGLDEAGRGPLAGPVVAGAAILDPARLPPALREGLDDSKALSAARREILFALLTEEPGVRIGVGVVEAADIDRLNIRMAALLAMRRAFEALGTPVPTLALVDGRDAPALPCAVQPVIKGDARSLSIAAASIIAKVTRDRIVRDLAPRYPGYGWETNMGYPTREHLAALRRQGVTDQHRRSFGPVRAAIAARDGV</sequence>
<comment type="subcellular location">
    <subcellularLocation>
        <location evidence="4 14">Cytoplasm</location>
    </subcellularLocation>
</comment>
<dbReference type="AlphaFoldDB" id="A0A7W6RB14"/>
<dbReference type="Pfam" id="PF01351">
    <property type="entry name" value="RNase_HII"/>
    <property type="match status" value="1"/>
</dbReference>
<evidence type="ECO:0000256" key="6">
    <source>
        <dbReference type="ARBA" id="ARBA00012180"/>
    </source>
</evidence>
<organism evidence="18 19">
    <name type="scientific">Roseospira visakhapatnamensis</name>
    <dbReference type="NCBI Taxonomy" id="390880"/>
    <lineage>
        <taxon>Bacteria</taxon>
        <taxon>Pseudomonadati</taxon>
        <taxon>Pseudomonadota</taxon>
        <taxon>Alphaproteobacteria</taxon>
        <taxon>Rhodospirillales</taxon>
        <taxon>Rhodospirillaceae</taxon>
        <taxon>Roseospira</taxon>
    </lineage>
</organism>
<dbReference type="GO" id="GO:0030145">
    <property type="term" value="F:manganese ion binding"/>
    <property type="evidence" value="ECO:0007669"/>
    <property type="project" value="UniProtKB-UniRule"/>
</dbReference>